<evidence type="ECO:0000313" key="3">
    <source>
        <dbReference type="Proteomes" id="UP001396334"/>
    </source>
</evidence>
<comment type="caution">
    <text evidence="2">The sequence shown here is derived from an EMBL/GenBank/DDBJ whole genome shotgun (WGS) entry which is preliminary data.</text>
</comment>
<gene>
    <name evidence="2" type="ORF">V6N11_019070</name>
</gene>
<dbReference type="EMBL" id="JBBPBN010000028">
    <property type="protein sequence ID" value="KAK9006736.1"/>
    <property type="molecule type" value="Genomic_DNA"/>
</dbReference>
<dbReference type="PANTHER" id="PTHR31286:SF178">
    <property type="entry name" value="DUF4283 DOMAIN-CONTAINING PROTEIN"/>
    <property type="match status" value="1"/>
</dbReference>
<proteinExistence type="predicted"/>
<feature type="compositionally biased region" description="Polar residues" evidence="1">
    <location>
        <begin position="290"/>
        <end position="299"/>
    </location>
</feature>
<name>A0ABR2R1D8_9ROSI</name>
<feature type="region of interest" description="Disordered" evidence="1">
    <location>
        <begin position="290"/>
        <end position="309"/>
    </location>
</feature>
<protein>
    <recommendedName>
        <fullName evidence="4">DUF4283 domain-containing protein</fullName>
    </recommendedName>
</protein>
<dbReference type="Proteomes" id="UP001396334">
    <property type="component" value="Unassembled WGS sequence"/>
</dbReference>
<organism evidence="2 3">
    <name type="scientific">Hibiscus sabdariffa</name>
    <name type="common">roselle</name>
    <dbReference type="NCBI Taxonomy" id="183260"/>
    <lineage>
        <taxon>Eukaryota</taxon>
        <taxon>Viridiplantae</taxon>
        <taxon>Streptophyta</taxon>
        <taxon>Embryophyta</taxon>
        <taxon>Tracheophyta</taxon>
        <taxon>Spermatophyta</taxon>
        <taxon>Magnoliopsida</taxon>
        <taxon>eudicotyledons</taxon>
        <taxon>Gunneridae</taxon>
        <taxon>Pentapetalae</taxon>
        <taxon>rosids</taxon>
        <taxon>malvids</taxon>
        <taxon>Malvales</taxon>
        <taxon>Malvaceae</taxon>
        <taxon>Malvoideae</taxon>
        <taxon>Hibiscus</taxon>
    </lineage>
</organism>
<reference evidence="2 3" key="1">
    <citation type="journal article" date="2024" name="G3 (Bethesda)">
        <title>Genome assembly of Hibiscus sabdariffa L. provides insights into metabolisms of medicinal natural products.</title>
        <authorList>
            <person name="Kim T."/>
        </authorList>
    </citation>
    <scope>NUCLEOTIDE SEQUENCE [LARGE SCALE GENOMIC DNA]</scope>
    <source>
        <strain evidence="2">TK-2024</strain>
        <tissue evidence="2">Old leaves</tissue>
    </source>
</reference>
<accession>A0ABR2R1D8</accession>
<evidence type="ECO:0000256" key="1">
    <source>
        <dbReference type="SAM" id="MobiDB-lite"/>
    </source>
</evidence>
<sequence>MLYFNPVNRWPSHIIQYYYKAHTAYSKLPVRSLSSHRSRLHVHFVIFMSSCLTANSQFQVQFDNRLPVIPTKHFLLLLTALIFFSKLWSSSFSSQLKANNIRYLSENLQFTYMKSMHIADGEMHGNSLAGEAEEKAEILPLKHGVFLFKFPGEQQCLSILRLSLWLFDGEPIIMLSFRHSLSVNEYDFTKILYWVRIHELPMNVITMDMASTIGSHFGKLVVVDTRHTHGNLGEFFRLQVEIKVSDPLLRCVIIGKLANGKDRICLVQLRNLTSFVSIADVWDMRSKSTLTPKDSNAKTTPYGPWMRAPMETKRPAPYQRQGIAPNPGVGISDKELDELDKIADELGVDSTLFAYPNSAPIDVIAHLILGSLAKVNKSVGSSSMLQVQGIEPEATNVLSGGESCLPPRSDGNMANLDDPDVVGVVLVDPRKADEPIQHPKCCMRGLLHTLLLQKCRQQKRRCMKCLMCYPRELCGGVLLHIAVIDFDQWRTSSLMLMRLLAPTKDPDMESTDPHHPPNAPDRAMTLLTQPKNALRILCWNYERLLILEFHEPFHTGEIVLCLHVIGLMKMRE</sequence>
<dbReference type="InterPro" id="IPR040256">
    <property type="entry name" value="At4g02000-like"/>
</dbReference>
<evidence type="ECO:0000313" key="2">
    <source>
        <dbReference type="EMBL" id="KAK9006736.1"/>
    </source>
</evidence>
<evidence type="ECO:0008006" key="4">
    <source>
        <dbReference type="Google" id="ProtNLM"/>
    </source>
</evidence>
<keyword evidence="3" id="KW-1185">Reference proteome</keyword>
<dbReference type="PANTHER" id="PTHR31286">
    <property type="entry name" value="GLYCINE-RICH CELL WALL STRUCTURAL PROTEIN 1.8-LIKE"/>
    <property type="match status" value="1"/>
</dbReference>